<evidence type="ECO:0000256" key="2">
    <source>
        <dbReference type="ARBA" id="ARBA00022525"/>
    </source>
</evidence>
<accession>A0AAN5D9E9</accession>
<keyword evidence="5" id="KW-1185">Reference proteome</keyword>
<name>A0AAN5D9E9_9BILA</name>
<dbReference type="SUPFAM" id="SSF48619">
    <property type="entry name" value="Phospholipase A2, PLA2"/>
    <property type="match status" value="1"/>
</dbReference>
<feature type="signal peptide" evidence="3">
    <location>
        <begin position="1"/>
        <end position="16"/>
    </location>
</feature>
<comment type="caution">
    <text evidence="4">The sequence shown here is derived from an EMBL/GenBank/DDBJ whole genome shotgun (WGS) entry which is preliminary data.</text>
</comment>
<dbReference type="AlphaFoldDB" id="A0AAN5D9E9"/>
<comment type="subcellular location">
    <subcellularLocation>
        <location evidence="1">Secreted</location>
    </subcellularLocation>
</comment>
<dbReference type="EMBL" id="BTRK01000006">
    <property type="protein sequence ID" value="GMR58117.1"/>
    <property type="molecule type" value="Genomic_DNA"/>
</dbReference>
<dbReference type="PANTHER" id="PTHR34228:SF4">
    <property type="entry name" value="VENOM PROTEIN"/>
    <property type="match status" value="1"/>
</dbReference>
<keyword evidence="2" id="KW-0964">Secreted</keyword>
<gene>
    <name evidence="4" type="ORF">PMAYCL1PPCAC_28312</name>
</gene>
<organism evidence="4 5">
    <name type="scientific">Pristionchus mayeri</name>
    <dbReference type="NCBI Taxonomy" id="1317129"/>
    <lineage>
        <taxon>Eukaryota</taxon>
        <taxon>Metazoa</taxon>
        <taxon>Ecdysozoa</taxon>
        <taxon>Nematoda</taxon>
        <taxon>Chromadorea</taxon>
        <taxon>Rhabditida</taxon>
        <taxon>Rhabditina</taxon>
        <taxon>Diplogasteromorpha</taxon>
        <taxon>Diplogasteroidea</taxon>
        <taxon>Neodiplogasteridae</taxon>
        <taxon>Pristionchus</taxon>
    </lineage>
</organism>
<evidence type="ECO:0000313" key="5">
    <source>
        <dbReference type="Proteomes" id="UP001328107"/>
    </source>
</evidence>
<evidence type="ECO:0000313" key="4">
    <source>
        <dbReference type="EMBL" id="GMR58117.1"/>
    </source>
</evidence>
<dbReference type="GO" id="GO:0050482">
    <property type="term" value="P:arachidonate secretion"/>
    <property type="evidence" value="ECO:0007669"/>
    <property type="project" value="InterPro"/>
</dbReference>
<dbReference type="InterPro" id="IPR036444">
    <property type="entry name" value="PLipase_A2_dom_sf"/>
</dbReference>
<evidence type="ECO:0000256" key="1">
    <source>
        <dbReference type="ARBA" id="ARBA00004613"/>
    </source>
</evidence>
<dbReference type="InterPro" id="IPR053322">
    <property type="entry name" value="PLA2-like"/>
</dbReference>
<dbReference type="GO" id="GO:0004623">
    <property type="term" value="F:phospholipase A2 activity"/>
    <property type="evidence" value="ECO:0007669"/>
    <property type="project" value="InterPro"/>
</dbReference>
<dbReference type="GO" id="GO:0006644">
    <property type="term" value="P:phospholipid metabolic process"/>
    <property type="evidence" value="ECO:0007669"/>
    <property type="project" value="InterPro"/>
</dbReference>
<dbReference type="PROSITE" id="PS00118">
    <property type="entry name" value="PA2_HIS"/>
    <property type="match status" value="1"/>
</dbReference>
<reference evidence="5" key="1">
    <citation type="submission" date="2022-10" db="EMBL/GenBank/DDBJ databases">
        <title>Genome assembly of Pristionchus species.</title>
        <authorList>
            <person name="Yoshida K."/>
            <person name="Sommer R.J."/>
        </authorList>
    </citation>
    <scope>NUCLEOTIDE SEQUENCE [LARGE SCALE GENOMIC DNA]</scope>
    <source>
        <strain evidence="5">RS5460</strain>
    </source>
</reference>
<sequence length="146" mass="15099">LLRLLCISLLPFIAAGQDFQCGTDKIQSDIAKTVVQFNCKDKVSEINKCCGSHDSCYDQQQPRGTCDATFCTCVAAASAGNPLCGFYTTIFCDTAKVFGEGAYKKAGEAKAKNGGAKKEEAAAAAAVAHAAPTAVAQPPPGAFTPV</sequence>
<dbReference type="InterPro" id="IPR033113">
    <property type="entry name" value="PLA2_histidine"/>
</dbReference>
<dbReference type="Proteomes" id="UP001328107">
    <property type="component" value="Unassembled WGS sequence"/>
</dbReference>
<feature type="chain" id="PRO_5043005046" evidence="3">
    <location>
        <begin position="17"/>
        <end position="146"/>
    </location>
</feature>
<protein>
    <submittedName>
        <fullName evidence="4">Uncharacterized protein</fullName>
    </submittedName>
</protein>
<evidence type="ECO:0000256" key="3">
    <source>
        <dbReference type="SAM" id="SignalP"/>
    </source>
</evidence>
<dbReference type="PANTHER" id="PTHR34228">
    <property type="entry name" value="PROTEIN CBG09474-RELATED"/>
    <property type="match status" value="1"/>
</dbReference>
<feature type="non-terminal residue" evidence="4">
    <location>
        <position position="146"/>
    </location>
</feature>
<keyword evidence="3" id="KW-0732">Signal</keyword>
<feature type="non-terminal residue" evidence="4">
    <location>
        <position position="1"/>
    </location>
</feature>
<proteinExistence type="predicted"/>
<dbReference type="GO" id="GO:0005576">
    <property type="term" value="C:extracellular region"/>
    <property type="evidence" value="ECO:0007669"/>
    <property type="project" value="UniProtKB-SubCell"/>
</dbReference>